<dbReference type="Gene3D" id="1.20.5.110">
    <property type="match status" value="1"/>
</dbReference>
<organism evidence="3 4">
    <name type="scientific">Chaetoceros tenuissimus</name>
    <dbReference type="NCBI Taxonomy" id="426638"/>
    <lineage>
        <taxon>Eukaryota</taxon>
        <taxon>Sar</taxon>
        <taxon>Stramenopiles</taxon>
        <taxon>Ochrophyta</taxon>
        <taxon>Bacillariophyta</taxon>
        <taxon>Coscinodiscophyceae</taxon>
        <taxon>Chaetocerotophycidae</taxon>
        <taxon>Chaetocerotales</taxon>
        <taxon>Chaetocerotaceae</taxon>
        <taxon>Chaetoceros</taxon>
    </lineage>
</organism>
<accession>A0AAD3CJ72</accession>
<sequence>MYGSENPYSNGKDKRSSNGYSSYQNTGGYNPPNSSGNYAQKQTAVLEDTMRTHYETEATSAAVLAQMRTQRGQLEGAHENVWQMRQAAEKAKNDLQVMIRKARQKKLRLKIIAGALGFIDFVLIMRLIQCGGSFFCRKSSYSGGNNYY</sequence>
<evidence type="ECO:0000256" key="2">
    <source>
        <dbReference type="SAM" id="Phobius"/>
    </source>
</evidence>
<keyword evidence="4" id="KW-1185">Reference proteome</keyword>
<name>A0AAD3CJ72_9STRA</name>
<reference evidence="3 4" key="1">
    <citation type="journal article" date="2021" name="Sci. Rep.">
        <title>The genome of the diatom Chaetoceros tenuissimus carries an ancient integrated fragment of an extant virus.</title>
        <authorList>
            <person name="Hongo Y."/>
            <person name="Kimura K."/>
            <person name="Takaki Y."/>
            <person name="Yoshida Y."/>
            <person name="Baba S."/>
            <person name="Kobayashi G."/>
            <person name="Nagasaki K."/>
            <person name="Hano T."/>
            <person name="Tomaru Y."/>
        </authorList>
    </citation>
    <scope>NUCLEOTIDE SEQUENCE [LARGE SCALE GENOMIC DNA]</scope>
    <source>
        <strain evidence="3 4">NIES-3715</strain>
    </source>
</reference>
<comment type="caution">
    <text evidence="3">The sequence shown here is derived from an EMBL/GenBank/DDBJ whole genome shotgun (WGS) entry which is preliminary data.</text>
</comment>
<evidence type="ECO:0000313" key="4">
    <source>
        <dbReference type="Proteomes" id="UP001054902"/>
    </source>
</evidence>
<feature type="compositionally biased region" description="Polar residues" evidence="1">
    <location>
        <begin position="17"/>
        <end position="41"/>
    </location>
</feature>
<evidence type="ECO:0000313" key="3">
    <source>
        <dbReference type="EMBL" id="GFH46883.1"/>
    </source>
</evidence>
<evidence type="ECO:0000256" key="1">
    <source>
        <dbReference type="SAM" id="MobiDB-lite"/>
    </source>
</evidence>
<keyword evidence="2" id="KW-1133">Transmembrane helix</keyword>
<keyword evidence="2" id="KW-0472">Membrane</keyword>
<dbReference type="Proteomes" id="UP001054902">
    <property type="component" value="Unassembled WGS sequence"/>
</dbReference>
<proteinExistence type="predicted"/>
<feature type="transmembrane region" description="Helical" evidence="2">
    <location>
        <begin position="107"/>
        <end position="128"/>
    </location>
</feature>
<protein>
    <submittedName>
        <fullName evidence="3">Uncharacterized protein</fullName>
    </submittedName>
</protein>
<gene>
    <name evidence="3" type="ORF">CTEN210_03357</name>
</gene>
<dbReference type="EMBL" id="BLLK01000022">
    <property type="protein sequence ID" value="GFH46883.1"/>
    <property type="molecule type" value="Genomic_DNA"/>
</dbReference>
<keyword evidence="2" id="KW-0812">Transmembrane</keyword>
<dbReference type="SUPFAM" id="SSF58038">
    <property type="entry name" value="SNARE fusion complex"/>
    <property type="match status" value="1"/>
</dbReference>
<feature type="region of interest" description="Disordered" evidence="1">
    <location>
        <begin position="1"/>
        <end position="41"/>
    </location>
</feature>
<dbReference type="AlphaFoldDB" id="A0AAD3CJ72"/>